<name>A0A0H5BBR9_BLAVI</name>
<reference evidence="7" key="2">
    <citation type="submission" date="2015-11" db="EMBL/GenBank/DDBJ databases">
        <authorList>
            <person name="Zhang Y."/>
            <person name="Guo Z."/>
        </authorList>
    </citation>
    <scope>NUCLEOTIDE SEQUENCE</scope>
    <source>
        <strain evidence="7">1</strain>
    </source>
</reference>
<dbReference type="CDD" id="cd08421">
    <property type="entry name" value="PBP2_LTTR_like_1"/>
    <property type="match status" value="1"/>
</dbReference>
<dbReference type="Pfam" id="PF00126">
    <property type="entry name" value="HTH_1"/>
    <property type="match status" value="1"/>
</dbReference>
<dbReference type="PANTHER" id="PTHR30419">
    <property type="entry name" value="HTH-TYPE TRANSCRIPTIONAL REGULATOR YBHD"/>
    <property type="match status" value="1"/>
</dbReference>
<comment type="similarity">
    <text evidence="1">Belongs to the LysR transcriptional regulatory family.</text>
</comment>
<reference evidence="8" key="3">
    <citation type="journal article" date="2016" name="Genome Announc.">
        <title>Revised genome sequence of the purple photosynthetic bacterium Blastochloris viridis.</title>
        <authorList>
            <person name="Liu L.N."/>
            <person name="Faulkner M."/>
            <person name="Liu X."/>
            <person name="Huang F."/>
            <person name="Darby A.C."/>
            <person name="Hall N."/>
        </authorList>
    </citation>
    <scope>NUCLEOTIDE SEQUENCE [LARGE SCALE GENOMIC DNA]</scope>
    <source>
        <strain evidence="8">ATCC 19567 / DSM 133 / F</strain>
    </source>
</reference>
<reference evidence="6" key="1">
    <citation type="journal article" date="2015" name="Genome Announc.">
        <title>Complete Genome Sequence of the Bacteriochlorophyll b-Producing Photosynthetic Bacterium Blastochloris viridis.</title>
        <authorList>
            <person name="Tsukatani Y."/>
            <person name="Hirose Y."/>
            <person name="Harada J."/>
            <person name="Misawa N."/>
            <person name="Mori K."/>
            <person name="Inoue K."/>
            <person name="Tamiaki H."/>
        </authorList>
    </citation>
    <scope>NUCLEOTIDE SEQUENCE [LARGE SCALE GENOMIC DNA]</scope>
    <source>
        <strain evidence="6">DSM 133</strain>
    </source>
</reference>
<evidence type="ECO:0000256" key="3">
    <source>
        <dbReference type="ARBA" id="ARBA00023125"/>
    </source>
</evidence>
<dbReference type="InterPro" id="IPR036388">
    <property type="entry name" value="WH-like_DNA-bd_sf"/>
</dbReference>
<dbReference type="Pfam" id="PF03466">
    <property type="entry name" value="LysR_substrate"/>
    <property type="match status" value="1"/>
</dbReference>
<dbReference type="EMBL" id="LN907867">
    <property type="protein sequence ID" value="CUU43086.1"/>
    <property type="molecule type" value="Genomic_DNA"/>
</dbReference>
<dbReference type="SUPFAM" id="SSF46785">
    <property type="entry name" value="Winged helix' DNA-binding domain"/>
    <property type="match status" value="1"/>
</dbReference>
<dbReference type="InterPro" id="IPR050950">
    <property type="entry name" value="HTH-type_LysR_regulators"/>
</dbReference>
<evidence type="ECO:0000256" key="2">
    <source>
        <dbReference type="ARBA" id="ARBA00023015"/>
    </source>
</evidence>
<dbReference type="GO" id="GO:0005829">
    <property type="term" value="C:cytosol"/>
    <property type="evidence" value="ECO:0007669"/>
    <property type="project" value="TreeGrafter"/>
</dbReference>
<dbReference type="PROSITE" id="PS50931">
    <property type="entry name" value="HTH_LYSR"/>
    <property type="match status" value="1"/>
</dbReference>
<dbReference type="Gene3D" id="3.40.190.290">
    <property type="match status" value="1"/>
</dbReference>
<keyword evidence="8" id="KW-1185">Reference proteome</keyword>
<keyword evidence="2" id="KW-0805">Transcription regulation</keyword>
<gene>
    <name evidence="7" type="primary">cysL_2</name>
    <name evidence="6" type="ORF">BV133_2042</name>
    <name evidence="7" type="ORF">BVIRIDIS_21030</name>
</gene>
<evidence type="ECO:0000256" key="4">
    <source>
        <dbReference type="ARBA" id="ARBA00023163"/>
    </source>
</evidence>
<dbReference type="STRING" id="1079.BVIR_2659"/>
<evidence type="ECO:0000313" key="6">
    <source>
        <dbReference type="EMBL" id="BAR99635.1"/>
    </source>
</evidence>
<proteinExistence type="inferred from homology"/>
<dbReference type="PANTHER" id="PTHR30419:SF2">
    <property type="entry name" value="LYSR FAMILY TRANSCRIPTIONAL REGULATOR"/>
    <property type="match status" value="1"/>
</dbReference>
<dbReference type="InterPro" id="IPR005119">
    <property type="entry name" value="LysR_subst-bd"/>
</dbReference>
<dbReference type="OrthoDB" id="9785974at2"/>
<dbReference type="KEGG" id="bvr:BVIR_2659"/>
<dbReference type="InterPro" id="IPR036390">
    <property type="entry name" value="WH_DNA-bd_sf"/>
</dbReference>
<keyword evidence="3" id="KW-0238">DNA-binding</keyword>
<dbReference type="Gene3D" id="1.10.10.10">
    <property type="entry name" value="Winged helix-like DNA-binding domain superfamily/Winged helix DNA-binding domain"/>
    <property type="match status" value="1"/>
</dbReference>
<sequence length="299" mass="32438">MRFDLTDLDLFRHVADAGSITAGAARVNLALAAASTRIRNMEASLGAALLVRSRQGVTPTNAGRTLLQHARAILAQTERMNAELAAYSGGMAGQVRVLSNTNALTEFLPEALSAFLTANPKISVDIEERLSDEIVVLVAEGVADIGIVAGTVDTGSLETFPFRSDRFVLVVATDDALAELSRVTFSDVLGHDFVGLDRASALQRFLADKAARIGRQLRLRVQLRSFDAVCRMVECKVGLGIVPQSTALRAMRSMAIRTVDLDDAWAQRELTICVRGLDKLPPYSRRLVEHLKGVEDPQR</sequence>
<dbReference type="Proteomes" id="UP000065734">
    <property type="component" value="Chromosome I"/>
</dbReference>
<dbReference type="EMBL" id="AP014854">
    <property type="protein sequence ID" value="BAR99635.1"/>
    <property type="molecule type" value="Genomic_DNA"/>
</dbReference>
<evidence type="ECO:0000259" key="5">
    <source>
        <dbReference type="PROSITE" id="PS50931"/>
    </source>
</evidence>
<dbReference type="InterPro" id="IPR000847">
    <property type="entry name" value="LysR_HTH_N"/>
</dbReference>
<dbReference type="GO" id="GO:0003700">
    <property type="term" value="F:DNA-binding transcription factor activity"/>
    <property type="evidence" value="ECO:0007669"/>
    <property type="project" value="InterPro"/>
</dbReference>
<dbReference type="RefSeq" id="WP_055038032.1">
    <property type="nucleotide sequence ID" value="NZ_AP014854.2"/>
</dbReference>
<protein>
    <submittedName>
        <fullName evidence="7">CysJI operon transcriptional activator</fullName>
    </submittedName>
    <submittedName>
        <fullName evidence="6">Transcriptional regulator</fullName>
    </submittedName>
</protein>
<dbReference type="AlphaFoldDB" id="A0A0H5BBR9"/>
<accession>A0A0H5BBR9</accession>
<organism evidence="7 8">
    <name type="scientific">Blastochloris viridis</name>
    <name type="common">Rhodopseudomonas viridis</name>
    <dbReference type="NCBI Taxonomy" id="1079"/>
    <lineage>
        <taxon>Bacteria</taxon>
        <taxon>Pseudomonadati</taxon>
        <taxon>Pseudomonadota</taxon>
        <taxon>Alphaproteobacteria</taxon>
        <taxon>Hyphomicrobiales</taxon>
        <taxon>Blastochloridaceae</taxon>
        <taxon>Blastochloris</taxon>
    </lineage>
</organism>
<dbReference type="GO" id="GO:0003677">
    <property type="term" value="F:DNA binding"/>
    <property type="evidence" value="ECO:0007669"/>
    <property type="project" value="UniProtKB-KW"/>
</dbReference>
<evidence type="ECO:0000256" key="1">
    <source>
        <dbReference type="ARBA" id="ARBA00009437"/>
    </source>
</evidence>
<keyword evidence="4" id="KW-0804">Transcription</keyword>
<feature type="domain" description="HTH lysR-type" evidence="5">
    <location>
        <begin position="3"/>
        <end position="60"/>
    </location>
</feature>
<evidence type="ECO:0000313" key="8">
    <source>
        <dbReference type="Proteomes" id="UP000065734"/>
    </source>
</evidence>
<dbReference type="SUPFAM" id="SSF53850">
    <property type="entry name" value="Periplasmic binding protein-like II"/>
    <property type="match status" value="1"/>
</dbReference>
<evidence type="ECO:0000313" key="7">
    <source>
        <dbReference type="EMBL" id="CUU43086.1"/>
    </source>
</evidence>
<dbReference type="PATRIC" id="fig|1079.6.peg.2787"/>